<comment type="similarity">
    <text evidence="7">Belongs to the binding-protein-dependent transport system permease family.</text>
</comment>
<evidence type="ECO:0000256" key="4">
    <source>
        <dbReference type="ARBA" id="ARBA00022692"/>
    </source>
</evidence>
<evidence type="ECO:0000256" key="1">
    <source>
        <dbReference type="ARBA" id="ARBA00004651"/>
    </source>
</evidence>
<dbReference type="CDD" id="cd06261">
    <property type="entry name" value="TM_PBP2"/>
    <property type="match status" value="1"/>
</dbReference>
<dbReference type="InterPro" id="IPR035906">
    <property type="entry name" value="MetI-like_sf"/>
</dbReference>
<dbReference type="Gene3D" id="1.10.3720.10">
    <property type="entry name" value="MetI-like"/>
    <property type="match status" value="1"/>
</dbReference>
<dbReference type="PANTHER" id="PTHR30151:SF0">
    <property type="entry name" value="ABC TRANSPORTER PERMEASE PROTEIN MJ0413-RELATED"/>
    <property type="match status" value="1"/>
</dbReference>
<evidence type="ECO:0000256" key="2">
    <source>
        <dbReference type="ARBA" id="ARBA00022448"/>
    </source>
</evidence>
<evidence type="ECO:0000256" key="6">
    <source>
        <dbReference type="ARBA" id="ARBA00023136"/>
    </source>
</evidence>
<dbReference type="GO" id="GO:0005886">
    <property type="term" value="C:plasma membrane"/>
    <property type="evidence" value="ECO:0007669"/>
    <property type="project" value="UniProtKB-SubCell"/>
</dbReference>
<dbReference type="AlphaFoldDB" id="A0AAU8IHY7"/>
<comment type="subcellular location">
    <subcellularLocation>
        <location evidence="1 7">Cell membrane</location>
        <topology evidence="1 7">Multi-pass membrane protein</topology>
    </subcellularLocation>
</comment>
<feature type="transmembrane region" description="Helical" evidence="7">
    <location>
        <begin position="199"/>
        <end position="220"/>
    </location>
</feature>
<evidence type="ECO:0000259" key="8">
    <source>
        <dbReference type="PROSITE" id="PS50928"/>
    </source>
</evidence>
<evidence type="ECO:0000313" key="9">
    <source>
        <dbReference type="EMBL" id="XCJ17859.1"/>
    </source>
</evidence>
<feature type="transmembrane region" description="Helical" evidence="7">
    <location>
        <begin position="77"/>
        <end position="98"/>
    </location>
</feature>
<dbReference type="InterPro" id="IPR000515">
    <property type="entry name" value="MetI-like"/>
</dbReference>
<keyword evidence="2 7" id="KW-0813">Transport</keyword>
<keyword evidence="4 7" id="KW-0812">Transmembrane</keyword>
<feature type="domain" description="ABC transmembrane type-1" evidence="8">
    <location>
        <begin position="73"/>
        <end position="253"/>
    </location>
</feature>
<dbReference type="RefSeq" id="WP_353948946.1">
    <property type="nucleotide sequence ID" value="NZ_CP159510.1"/>
</dbReference>
<keyword evidence="3" id="KW-1003">Cell membrane</keyword>
<reference evidence="9" key="1">
    <citation type="submission" date="2024-06" db="EMBL/GenBank/DDBJ databases">
        <authorList>
            <person name="Fan A."/>
            <person name="Zhang F.Y."/>
            <person name="Zhang L."/>
        </authorList>
    </citation>
    <scope>NUCLEOTIDE SEQUENCE</scope>
    <source>
        <strain evidence="9">Y61</strain>
    </source>
</reference>
<protein>
    <submittedName>
        <fullName evidence="9">ABC transporter permease</fullName>
    </submittedName>
</protein>
<dbReference type="SUPFAM" id="SSF161098">
    <property type="entry name" value="MetI-like"/>
    <property type="match status" value="1"/>
</dbReference>
<proteinExistence type="inferred from homology"/>
<organism evidence="9">
    <name type="scientific">Sporolactobacillus sp. Y61</name>
    <dbReference type="NCBI Taxonomy" id="3160863"/>
    <lineage>
        <taxon>Bacteria</taxon>
        <taxon>Bacillati</taxon>
        <taxon>Bacillota</taxon>
        <taxon>Bacilli</taxon>
        <taxon>Bacillales</taxon>
        <taxon>Sporolactobacillaceae</taxon>
        <taxon>Sporolactobacillus</taxon>
    </lineage>
</organism>
<keyword evidence="6 7" id="KW-0472">Membrane</keyword>
<name>A0AAU8IHY7_9BACL</name>
<dbReference type="EMBL" id="CP159510">
    <property type="protein sequence ID" value="XCJ17859.1"/>
    <property type="molecule type" value="Genomic_DNA"/>
</dbReference>
<gene>
    <name evidence="9" type="ORF">ABNN70_05130</name>
</gene>
<feature type="transmembrane region" description="Helical" evidence="7">
    <location>
        <begin position="135"/>
        <end position="154"/>
    </location>
</feature>
<evidence type="ECO:0000256" key="5">
    <source>
        <dbReference type="ARBA" id="ARBA00022989"/>
    </source>
</evidence>
<feature type="transmembrane region" description="Helical" evidence="7">
    <location>
        <begin position="12"/>
        <end position="32"/>
    </location>
</feature>
<dbReference type="PANTHER" id="PTHR30151">
    <property type="entry name" value="ALKANE SULFONATE ABC TRANSPORTER-RELATED, MEMBRANE SUBUNIT"/>
    <property type="match status" value="1"/>
</dbReference>
<sequence>MNVSQYLKNNYYRIFVPLLLLIIWQFVAQMGWMTNLFPSPVKVARGLADWVFNIDGTAQDKSGKWVFDALNSTKRVLIGYFLASLSAIIIGISIGWSAIIQKTIEPTIQIFRFIPPVSWIPLAIIWFGIGDNPAVFLVFLGAFFPILINTIHGVRSLDINIIHAASMMGATTWQKIKFVVIPSSLPSIFTGMRTSLGTAWMITVTAEMIAVKSGLGYALWDSYYFMRLDLVIAAMISIGILGFLSDWILRIIIRRILHWQQDLLNNK</sequence>
<feature type="transmembrane region" description="Helical" evidence="7">
    <location>
        <begin position="110"/>
        <end position="129"/>
    </location>
</feature>
<evidence type="ECO:0000256" key="3">
    <source>
        <dbReference type="ARBA" id="ARBA00022475"/>
    </source>
</evidence>
<dbReference type="PROSITE" id="PS50928">
    <property type="entry name" value="ABC_TM1"/>
    <property type="match status" value="1"/>
</dbReference>
<evidence type="ECO:0000256" key="7">
    <source>
        <dbReference type="RuleBase" id="RU363032"/>
    </source>
</evidence>
<keyword evidence="5 7" id="KW-1133">Transmembrane helix</keyword>
<feature type="transmembrane region" description="Helical" evidence="7">
    <location>
        <begin position="232"/>
        <end position="253"/>
    </location>
</feature>
<dbReference type="FunFam" id="1.10.3720.10:FF:000003">
    <property type="entry name" value="Aliphatic sulfonate ABC transporter permease"/>
    <property type="match status" value="1"/>
</dbReference>
<accession>A0AAU8IHY7</accession>
<dbReference type="GO" id="GO:0042918">
    <property type="term" value="P:alkanesulfonate transmembrane transport"/>
    <property type="evidence" value="ECO:0007669"/>
    <property type="project" value="UniProtKB-ARBA"/>
</dbReference>
<dbReference type="Pfam" id="PF00528">
    <property type="entry name" value="BPD_transp_1"/>
    <property type="match status" value="1"/>
</dbReference>